<reference evidence="2 3" key="1">
    <citation type="submission" date="2017-06" db="EMBL/GenBank/DDBJ databases">
        <authorList>
            <person name="Kim H.J."/>
            <person name="Triplett B.A."/>
        </authorList>
    </citation>
    <scope>NUCLEOTIDE SEQUENCE [LARGE SCALE GENOMIC DNA]</scope>
    <source>
        <strain evidence="2 3">DSM 14713</strain>
    </source>
</reference>
<dbReference type="Proteomes" id="UP000217289">
    <property type="component" value="Chromosome"/>
</dbReference>
<evidence type="ECO:0000313" key="3">
    <source>
        <dbReference type="Proteomes" id="UP000217289"/>
    </source>
</evidence>
<name>A0A250I5V2_9BACT</name>
<gene>
    <name evidence="2" type="ORF">MEBOL_000662</name>
</gene>
<accession>A0A250I5V2</accession>
<feature type="region of interest" description="Disordered" evidence="1">
    <location>
        <begin position="34"/>
        <end position="91"/>
    </location>
</feature>
<organism evidence="2 3">
    <name type="scientific">Melittangium boletus DSM 14713</name>
    <dbReference type="NCBI Taxonomy" id="1294270"/>
    <lineage>
        <taxon>Bacteria</taxon>
        <taxon>Pseudomonadati</taxon>
        <taxon>Myxococcota</taxon>
        <taxon>Myxococcia</taxon>
        <taxon>Myxococcales</taxon>
        <taxon>Cystobacterineae</taxon>
        <taxon>Archangiaceae</taxon>
        <taxon>Melittangium</taxon>
    </lineage>
</organism>
<sequence>MAGYRLPSIPGGCEVRVRFCEEFRTARRGFDSRRLHTQKPGNPEGLLGFSLPSPPDTGSFVRPCPEEKHGERAQYGVWDTARPGLDSQDVT</sequence>
<evidence type="ECO:0000313" key="2">
    <source>
        <dbReference type="EMBL" id="ATB27224.1"/>
    </source>
</evidence>
<protein>
    <submittedName>
        <fullName evidence="2">Uncharacterized protein</fullName>
    </submittedName>
</protein>
<proteinExistence type="predicted"/>
<dbReference type="EMBL" id="CP022163">
    <property type="protein sequence ID" value="ATB27224.1"/>
    <property type="molecule type" value="Genomic_DNA"/>
</dbReference>
<dbReference type="KEGG" id="mbd:MEBOL_000662"/>
<keyword evidence="3" id="KW-1185">Reference proteome</keyword>
<evidence type="ECO:0000256" key="1">
    <source>
        <dbReference type="SAM" id="MobiDB-lite"/>
    </source>
</evidence>
<dbReference type="AlphaFoldDB" id="A0A250I5V2"/>